<dbReference type="Proteomes" id="UP000800035">
    <property type="component" value="Unassembled WGS sequence"/>
</dbReference>
<dbReference type="EMBL" id="ML977000">
    <property type="protein sequence ID" value="KAF1954158.1"/>
    <property type="molecule type" value="Genomic_DNA"/>
</dbReference>
<proteinExistence type="predicted"/>
<feature type="compositionally biased region" description="Polar residues" evidence="1">
    <location>
        <begin position="179"/>
        <end position="189"/>
    </location>
</feature>
<feature type="compositionally biased region" description="Basic and acidic residues" evidence="1">
    <location>
        <begin position="232"/>
        <end position="242"/>
    </location>
</feature>
<protein>
    <submittedName>
        <fullName evidence="2">Uncharacterized protein</fullName>
    </submittedName>
</protein>
<sequence length="354" mass="39200">MMYPLVKDIVIDAIERAKDLITKWPPSFPSIIEAENYVCGILSWKLFRYGCSPTAPRYIKEQVQARTHHGIAMKAYKSRSFTLDQAPRPKFVLWNAVEAGVKRATAVVKWYPHSFQHINAARAFVKCICKGKGILFETVTGVHPAQIAMYIYYHTARRAYEAGIFSLEEKPDIKKHATNRSNSTASAPNTSPPAMSPTKTIIQPVQSSVQPGHAASREDVASESLMQRLCSKRVETEEKSDSNESEESHEEHMLGVPSPITTCASTSSTVLPGILIDLLEGSCEELGNLIYPPESPCEDLGDLIDLRSPEPLPKLCNDDVDLIDLSTDSTTSFEDESFNGLVSAIKIEQTNLLD</sequence>
<feature type="region of interest" description="Disordered" evidence="1">
    <location>
        <begin position="177"/>
        <end position="198"/>
    </location>
</feature>
<dbReference type="AlphaFoldDB" id="A0A6A5TP11"/>
<name>A0A6A5TP11_9PLEO</name>
<keyword evidence="3" id="KW-1185">Reference proteome</keyword>
<reference evidence="2" key="1">
    <citation type="journal article" date="2020" name="Stud. Mycol.">
        <title>101 Dothideomycetes genomes: a test case for predicting lifestyles and emergence of pathogens.</title>
        <authorList>
            <person name="Haridas S."/>
            <person name="Albert R."/>
            <person name="Binder M."/>
            <person name="Bloem J."/>
            <person name="Labutti K."/>
            <person name="Salamov A."/>
            <person name="Andreopoulos B."/>
            <person name="Baker S."/>
            <person name="Barry K."/>
            <person name="Bills G."/>
            <person name="Bluhm B."/>
            <person name="Cannon C."/>
            <person name="Castanera R."/>
            <person name="Culley D."/>
            <person name="Daum C."/>
            <person name="Ezra D."/>
            <person name="Gonzalez J."/>
            <person name="Henrissat B."/>
            <person name="Kuo A."/>
            <person name="Liang C."/>
            <person name="Lipzen A."/>
            <person name="Lutzoni F."/>
            <person name="Magnuson J."/>
            <person name="Mondo S."/>
            <person name="Nolan M."/>
            <person name="Ohm R."/>
            <person name="Pangilinan J."/>
            <person name="Park H.-J."/>
            <person name="Ramirez L."/>
            <person name="Alfaro M."/>
            <person name="Sun H."/>
            <person name="Tritt A."/>
            <person name="Yoshinaga Y."/>
            <person name="Zwiers L.-H."/>
            <person name="Turgeon B."/>
            <person name="Goodwin S."/>
            <person name="Spatafora J."/>
            <person name="Crous P."/>
            <person name="Grigoriev I."/>
        </authorList>
    </citation>
    <scope>NUCLEOTIDE SEQUENCE</scope>
    <source>
        <strain evidence="2">CBS 675.92</strain>
    </source>
</reference>
<evidence type="ECO:0000313" key="2">
    <source>
        <dbReference type="EMBL" id="KAF1954158.1"/>
    </source>
</evidence>
<accession>A0A6A5TP11</accession>
<gene>
    <name evidence="2" type="ORF">CC80DRAFT_595294</name>
</gene>
<feature type="region of interest" description="Disordered" evidence="1">
    <location>
        <begin position="231"/>
        <end position="258"/>
    </location>
</feature>
<evidence type="ECO:0000313" key="3">
    <source>
        <dbReference type="Proteomes" id="UP000800035"/>
    </source>
</evidence>
<evidence type="ECO:0000256" key="1">
    <source>
        <dbReference type="SAM" id="MobiDB-lite"/>
    </source>
</evidence>
<dbReference type="OrthoDB" id="3797937at2759"/>
<organism evidence="2 3">
    <name type="scientific">Byssothecium circinans</name>
    <dbReference type="NCBI Taxonomy" id="147558"/>
    <lineage>
        <taxon>Eukaryota</taxon>
        <taxon>Fungi</taxon>
        <taxon>Dikarya</taxon>
        <taxon>Ascomycota</taxon>
        <taxon>Pezizomycotina</taxon>
        <taxon>Dothideomycetes</taxon>
        <taxon>Pleosporomycetidae</taxon>
        <taxon>Pleosporales</taxon>
        <taxon>Massarineae</taxon>
        <taxon>Massarinaceae</taxon>
        <taxon>Byssothecium</taxon>
    </lineage>
</organism>